<evidence type="ECO:0000256" key="1">
    <source>
        <dbReference type="SAM" id="MobiDB-lite"/>
    </source>
</evidence>
<dbReference type="AlphaFoldDB" id="A0A7S2PL69"/>
<accession>A0A7S2PL69</accession>
<dbReference type="EMBL" id="HBGY01028307">
    <property type="protein sequence ID" value="CAD9603498.1"/>
    <property type="molecule type" value="Transcribed_RNA"/>
</dbReference>
<dbReference type="InterPro" id="IPR006571">
    <property type="entry name" value="TLDc_dom"/>
</dbReference>
<name>A0A7S2PL69_9STRA</name>
<dbReference type="Pfam" id="PF07534">
    <property type="entry name" value="TLD"/>
    <property type="match status" value="1"/>
</dbReference>
<sequence>MIVNRACTNSGFHNYYTPTAKDKQRNKKKTDASALFKNKKSSGKKATATVRPYLPAVSSKQNVSRSERTRDTYSQITDDETLSTLSRRSVNSMSISGSGDYFYNELRSQASIKGDLALSLDKHADLDNAAAWTNSIELEAASSSPLLSEGLYQKGITMSRRRKKDDDFDFPHWSPDDDEKPKRGIFSFLVNLIQRVSCFRKKRHEKEEEKLEGLAKSFIESENVESQKLKRVKSMEKLGKPTVSLFYPLNPAFEEWHSADYQSDDETNGESHPDDSVDEEASVEPELVAEFVLEHSLDEFPRILSNDVMQEIARRGLPIALTLRKWKRIYSVAKDGDSMKTMLYLVSRYRYTLMVIKSTRGDIFGAFANDTWEERGSRGKTFYGSGQSFLFSVKSSLAKVDNAPICEMQPYAPTNRDQVEIYKWKGTNVYLQMCDTSNDRIAMGGGGNSGSFGLCVEDSFRRGSTGYCETFGNPRLCSDNEFDILDMEMYGFVTAGYHDA</sequence>
<gene>
    <name evidence="3" type="ORF">LDAN0321_LOCUS17488</name>
</gene>
<dbReference type="PROSITE" id="PS51886">
    <property type="entry name" value="TLDC"/>
    <property type="match status" value="1"/>
</dbReference>
<feature type="domain" description="TLDc" evidence="2">
    <location>
        <begin position="302"/>
        <end position="493"/>
    </location>
</feature>
<proteinExistence type="predicted"/>
<dbReference type="PANTHER" id="PTHR23354">
    <property type="entry name" value="NUCLEOLAR PROTEIN 7/ESTROGEN RECEPTOR COACTIVATOR-RELATED"/>
    <property type="match status" value="1"/>
</dbReference>
<dbReference type="SMART" id="SM00584">
    <property type="entry name" value="TLDc"/>
    <property type="match status" value="1"/>
</dbReference>
<organism evidence="3">
    <name type="scientific">Leptocylindrus danicus</name>
    <dbReference type="NCBI Taxonomy" id="163516"/>
    <lineage>
        <taxon>Eukaryota</taxon>
        <taxon>Sar</taxon>
        <taxon>Stramenopiles</taxon>
        <taxon>Ochrophyta</taxon>
        <taxon>Bacillariophyta</taxon>
        <taxon>Coscinodiscophyceae</taxon>
        <taxon>Chaetocerotophycidae</taxon>
        <taxon>Leptocylindrales</taxon>
        <taxon>Leptocylindraceae</taxon>
        <taxon>Leptocylindrus</taxon>
    </lineage>
</organism>
<feature type="region of interest" description="Disordered" evidence="1">
    <location>
        <begin position="18"/>
        <end position="80"/>
    </location>
</feature>
<reference evidence="3" key="1">
    <citation type="submission" date="2021-01" db="EMBL/GenBank/DDBJ databases">
        <authorList>
            <person name="Corre E."/>
            <person name="Pelletier E."/>
            <person name="Niang G."/>
            <person name="Scheremetjew M."/>
            <person name="Finn R."/>
            <person name="Kale V."/>
            <person name="Holt S."/>
            <person name="Cochrane G."/>
            <person name="Meng A."/>
            <person name="Brown T."/>
            <person name="Cohen L."/>
        </authorList>
    </citation>
    <scope>NUCLEOTIDE SEQUENCE</scope>
    <source>
        <strain evidence="3">B650</strain>
    </source>
</reference>
<protein>
    <recommendedName>
        <fullName evidence="2">TLDc domain-containing protein</fullName>
    </recommendedName>
</protein>
<evidence type="ECO:0000259" key="2">
    <source>
        <dbReference type="PROSITE" id="PS51886"/>
    </source>
</evidence>
<evidence type="ECO:0000313" key="3">
    <source>
        <dbReference type="EMBL" id="CAD9603498.1"/>
    </source>
</evidence>